<name>A0A9Q1QJV8_9CARY</name>
<dbReference type="GO" id="GO:0061631">
    <property type="term" value="F:ubiquitin conjugating enzyme activity"/>
    <property type="evidence" value="ECO:0007669"/>
    <property type="project" value="TreeGrafter"/>
</dbReference>
<protein>
    <recommendedName>
        <fullName evidence="4">UBC core domain-containing protein</fullName>
    </recommendedName>
</protein>
<feature type="region of interest" description="Disordered" evidence="3">
    <location>
        <begin position="1022"/>
        <end position="1179"/>
    </location>
</feature>
<feature type="compositionally biased region" description="Polar residues" evidence="3">
    <location>
        <begin position="652"/>
        <end position="663"/>
    </location>
</feature>
<gene>
    <name evidence="5" type="ORF">Cgig2_029121</name>
</gene>
<evidence type="ECO:0000256" key="2">
    <source>
        <dbReference type="ARBA" id="ARBA00022786"/>
    </source>
</evidence>
<evidence type="ECO:0000259" key="4">
    <source>
        <dbReference type="PROSITE" id="PS50127"/>
    </source>
</evidence>
<feature type="region of interest" description="Disordered" evidence="3">
    <location>
        <begin position="1300"/>
        <end position="1376"/>
    </location>
</feature>
<dbReference type="PANTHER" id="PTHR46116:SF15">
    <property type="entry name" value="(E3-INDEPENDENT) E2 UBIQUITIN-CONJUGATING ENZYME"/>
    <property type="match status" value="1"/>
</dbReference>
<feature type="region of interest" description="Disordered" evidence="3">
    <location>
        <begin position="649"/>
        <end position="724"/>
    </location>
</feature>
<comment type="caution">
    <text evidence="5">The sequence shown here is derived from an EMBL/GenBank/DDBJ whole genome shotgun (WGS) entry which is preliminary data.</text>
</comment>
<keyword evidence="2" id="KW-0833">Ubl conjugation pathway</keyword>
<feature type="compositionally biased region" description="Low complexity" evidence="3">
    <location>
        <begin position="1082"/>
        <end position="1093"/>
    </location>
</feature>
<feature type="compositionally biased region" description="Polar residues" evidence="3">
    <location>
        <begin position="529"/>
        <end position="542"/>
    </location>
</feature>
<reference evidence="5" key="1">
    <citation type="submission" date="2022-04" db="EMBL/GenBank/DDBJ databases">
        <title>Carnegiea gigantea Genome sequencing and assembly v2.</title>
        <authorList>
            <person name="Copetti D."/>
            <person name="Sanderson M.J."/>
            <person name="Burquez A."/>
            <person name="Wojciechowski M.F."/>
        </authorList>
    </citation>
    <scope>NUCLEOTIDE SEQUENCE</scope>
    <source>
        <strain evidence="5">SGP5-SGP5p</strain>
        <tissue evidence="5">Aerial part</tissue>
    </source>
</reference>
<feature type="region of interest" description="Disordered" evidence="3">
    <location>
        <begin position="526"/>
        <end position="631"/>
    </location>
</feature>
<feature type="compositionally biased region" description="Low complexity" evidence="3">
    <location>
        <begin position="560"/>
        <end position="571"/>
    </location>
</feature>
<feature type="domain" description="UBC core" evidence="4">
    <location>
        <begin position="798"/>
        <end position="963"/>
    </location>
</feature>
<dbReference type="InterPro" id="IPR000608">
    <property type="entry name" value="UBC"/>
</dbReference>
<feature type="region of interest" description="Disordered" evidence="3">
    <location>
        <begin position="1205"/>
        <end position="1242"/>
    </location>
</feature>
<feature type="region of interest" description="Disordered" evidence="3">
    <location>
        <begin position="1262"/>
        <end position="1286"/>
    </location>
</feature>
<dbReference type="InterPro" id="IPR016135">
    <property type="entry name" value="UBQ-conjugating_enzyme/RWD"/>
</dbReference>
<feature type="compositionally biased region" description="Polar residues" evidence="3">
    <location>
        <begin position="1360"/>
        <end position="1376"/>
    </location>
</feature>
<dbReference type="Proteomes" id="UP001153076">
    <property type="component" value="Unassembled WGS sequence"/>
</dbReference>
<feature type="region of interest" description="Disordered" evidence="3">
    <location>
        <begin position="470"/>
        <end position="512"/>
    </location>
</feature>
<feature type="compositionally biased region" description="Basic and acidic residues" evidence="3">
    <location>
        <begin position="1161"/>
        <end position="1174"/>
    </location>
</feature>
<feature type="compositionally biased region" description="Low complexity" evidence="3">
    <location>
        <begin position="1300"/>
        <end position="1312"/>
    </location>
</feature>
<keyword evidence="6" id="KW-1185">Reference proteome</keyword>
<evidence type="ECO:0000256" key="3">
    <source>
        <dbReference type="SAM" id="MobiDB-lite"/>
    </source>
</evidence>
<accession>A0A9Q1QJV8</accession>
<evidence type="ECO:0000313" key="5">
    <source>
        <dbReference type="EMBL" id="KAJ8444927.1"/>
    </source>
</evidence>
<feature type="compositionally biased region" description="Low complexity" evidence="3">
    <location>
        <begin position="676"/>
        <end position="694"/>
    </location>
</feature>
<feature type="compositionally biased region" description="Low complexity" evidence="3">
    <location>
        <begin position="470"/>
        <end position="490"/>
    </location>
</feature>
<dbReference type="Pfam" id="PF00179">
    <property type="entry name" value="UQ_con"/>
    <property type="match status" value="2"/>
</dbReference>
<evidence type="ECO:0000313" key="6">
    <source>
        <dbReference type="Proteomes" id="UP001153076"/>
    </source>
</evidence>
<evidence type="ECO:0000256" key="1">
    <source>
        <dbReference type="ARBA" id="ARBA00022679"/>
    </source>
</evidence>
<feature type="compositionally biased region" description="Polar residues" evidence="3">
    <location>
        <begin position="1034"/>
        <end position="1047"/>
    </location>
</feature>
<dbReference type="SUPFAM" id="SSF54495">
    <property type="entry name" value="UBC-like"/>
    <property type="match status" value="2"/>
</dbReference>
<dbReference type="PROSITE" id="PS50127">
    <property type="entry name" value="UBC_2"/>
    <property type="match status" value="1"/>
</dbReference>
<feature type="region of interest" description="Disordered" evidence="3">
    <location>
        <begin position="289"/>
        <end position="360"/>
    </location>
</feature>
<proteinExistence type="predicted"/>
<dbReference type="EMBL" id="JAKOGI010000082">
    <property type="protein sequence ID" value="KAJ8444927.1"/>
    <property type="molecule type" value="Genomic_DNA"/>
</dbReference>
<dbReference type="Gene3D" id="3.10.110.10">
    <property type="entry name" value="Ubiquitin Conjugating Enzyme"/>
    <property type="match status" value="2"/>
</dbReference>
<dbReference type="OrthoDB" id="47801at2759"/>
<sequence length="1404" mass="152248">MFRILEIPRRYSCLSWTDKGKEAADKGKKPVTEEGPRTYELDLSHFEVVFDCSENLLRSRRHARPDFDCVEKDRKVFEMFPKDWVYVRTYKHRYDLLRVMIVGPEGTPYHDGLFVYDFQLPRDFPRVPPLVLDVNSRSYEAAGLDWEEIMRRNGYPRNAGGEITYSEDQSTIVMFDYLHDQVLKGRTGPVARMYNMKEFFRTWCQMEIYLKKPPQHFEDIVYNHFCERGRFILNAFTAYATGLVEVGKYKDPFGAQDGLKSAPPAILKGSTSRRPPILESWTHMLECSTSEQPGIPPATAILEGSTSQPPEMLGASGAVEGLTSGPPEIPGDPDASGAGEGPTSRPPAIPESPNDPEGESSFYRSRMLKLLRDLAVAIENNKKEGPKRSKPPESQLDLSWLINTIAAVERLDLGALLLPRPRGTCLKHIVHLRCILSALFLIHMMFYAARGAGPSRAAVPGGAAAPAAEVAEPAGHAGPSGEAVPSAGPVPSGGVGPMRAQEKRHSSRGKAAMKFVKRMTRILKCASTEVEQGSGSSDTQETVMGGGGARPSTETRLSTETRPSGAAAPAAEEPRSRSSHAEGAGPSTETGPSAGAAPAGGAGPAARAGPASGAEPSAGLGSTGAAVRRRKAPTELAKWMTRTFKCADTDVKQGSGSSDTQETGMGAKEAGPSTEAGPNAGAAPADGAGLAEQAGHTGGAEPSAGVGPSGAQEKRRSSHKKAARELVKWTTRILRCATTDVDQGSGSSDTQETVLGDKGKEAADKANELDELDLSQFKIVPGYGYREHLMRRREDTKPELDYVQKDWNVFKMFLQEEVYVRTYEERYDLLRVMIVGPQGTPYHDGLFFYDLQLPKDFPKVPPFVLDISSLKYPAAGLDWEEIMYRNGCPPNTGGEITYSEEQSMTVMFEYLYKQVLKGRTGPGSRMYNTKEFFRTWFQTEIYIRKPPRQFEDIVYNHFRERGRFILNAFMAYATGVVEVGKYKEPLDGSRSAPPAFLEGVMPGALGAPPILELWTHVLEGPTSELPDIPPESLECSTSQPPAIQVGSTLAGGGPTSKLPAIPQDPNEPDDPGAGEGLTSRLPEIPENPNDPNDSGAGEGSTSRLPEIPENPNDPDDPSAGEGSTSRLPVNLENIHDPEAESLFDKPRIRKLLDDLTEAIENNEKEGPKRYKPPEDIPPDQSWYMRAIEAAEGVLKEDIKAVGLLGTPDEAEPSGGAVPAEGAVPGVGSSEAQERRRTGHKKSAREFVKWMTRILGCASTDVEQASGSSDTQETVWHWRGGGARPSTDTIISTETILSGAAAPAEGADPAGHAEPSREATPSAGPVPIDGVGSSGTEQRRCSSHKKAATEFAKRMNRTFKGENTNVKQGSGSSDTQETSKGVYTYRILLLFLVTNWIVVQAQAYK</sequence>
<feature type="compositionally biased region" description="Low complexity" evidence="3">
    <location>
        <begin position="1212"/>
        <end position="1228"/>
    </location>
</feature>
<feature type="compositionally biased region" description="Polar residues" evidence="3">
    <location>
        <begin position="1262"/>
        <end position="1273"/>
    </location>
</feature>
<feature type="compositionally biased region" description="Basic and acidic residues" evidence="3">
    <location>
        <begin position="1133"/>
        <end position="1153"/>
    </location>
</feature>
<feature type="compositionally biased region" description="Low complexity" evidence="3">
    <location>
        <begin position="604"/>
        <end position="620"/>
    </location>
</feature>
<keyword evidence="1" id="KW-0808">Transferase</keyword>
<organism evidence="5 6">
    <name type="scientific">Carnegiea gigantea</name>
    <dbReference type="NCBI Taxonomy" id="171969"/>
    <lineage>
        <taxon>Eukaryota</taxon>
        <taxon>Viridiplantae</taxon>
        <taxon>Streptophyta</taxon>
        <taxon>Embryophyta</taxon>
        <taxon>Tracheophyta</taxon>
        <taxon>Spermatophyta</taxon>
        <taxon>Magnoliopsida</taxon>
        <taxon>eudicotyledons</taxon>
        <taxon>Gunneridae</taxon>
        <taxon>Pentapetalae</taxon>
        <taxon>Caryophyllales</taxon>
        <taxon>Cactineae</taxon>
        <taxon>Cactaceae</taxon>
        <taxon>Cactoideae</taxon>
        <taxon>Echinocereeae</taxon>
        <taxon>Carnegiea</taxon>
    </lineage>
</organism>
<dbReference type="PANTHER" id="PTHR46116">
    <property type="entry name" value="(E3-INDEPENDENT) E2 UBIQUITIN-CONJUGATING ENZYME"/>
    <property type="match status" value="1"/>
</dbReference>